<proteinExistence type="predicted"/>
<sequence length="99" mass="10856">MAKVTLTVTHADNEIAAFINGLVVYAAKQEKDTTLNDVTELDDYLISGLNILTLVGVNWNEDAHYEGTLFIGNVGQPFSYTSKNAPVGISWIQTFTIPH</sequence>
<dbReference type="RefSeq" id="WP_037449146.1">
    <property type="nucleotide sequence ID" value="NZ_AVFL01000004.1"/>
</dbReference>
<reference evidence="1 2" key="1">
    <citation type="submission" date="2013-08" db="EMBL/GenBank/DDBJ databases">
        <title>The genome sequence of Skermanella stibiiresistens.</title>
        <authorList>
            <person name="Zhu W."/>
            <person name="Wang G."/>
        </authorList>
    </citation>
    <scope>NUCLEOTIDE SEQUENCE [LARGE SCALE GENOMIC DNA]</scope>
    <source>
        <strain evidence="1 2">SB22</strain>
    </source>
</reference>
<dbReference type="STRING" id="1385369.N825_27970"/>
<dbReference type="OrthoDB" id="1189445at2"/>
<accession>W9H9E7</accession>
<dbReference type="AlphaFoldDB" id="W9H9E7"/>
<comment type="caution">
    <text evidence="1">The sequence shown here is derived from an EMBL/GenBank/DDBJ whole genome shotgun (WGS) entry which is preliminary data.</text>
</comment>
<evidence type="ECO:0000313" key="2">
    <source>
        <dbReference type="Proteomes" id="UP000019486"/>
    </source>
</evidence>
<gene>
    <name evidence="1" type="ORF">N825_27970</name>
</gene>
<organism evidence="1 2">
    <name type="scientific">Skermanella stibiiresistens SB22</name>
    <dbReference type="NCBI Taxonomy" id="1385369"/>
    <lineage>
        <taxon>Bacteria</taxon>
        <taxon>Pseudomonadati</taxon>
        <taxon>Pseudomonadota</taxon>
        <taxon>Alphaproteobacteria</taxon>
        <taxon>Rhodospirillales</taxon>
        <taxon>Azospirillaceae</taxon>
        <taxon>Skermanella</taxon>
    </lineage>
</organism>
<name>W9H9E7_9PROT</name>
<evidence type="ECO:0000313" key="1">
    <source>
        <dbReference type="EMBL" id="EWY41366.1"/>
    </source>
</evidence>
<keyword evidence="2" id="KW-1185">Reference proteome</keyword>
<dbReference type="Proteomes" id="UP000019486">
    <property type="component" value="Unassembled WGS sequence"/>
</dbReference>
<dbReference type="EMBL" id="AVFL01000004">
    <property type="protein sequence ID" value="EWY41366.1"/>
    <property type="molecule type" value="Genomic_DNA"/>
</dbReference>
<protein>
    <submittedName>
        <fullName evidence="1">Uncharacterized protein</fullName>
    </submittedName>
</protein>